<organism evidence="2 3">
    <name type="scientific">Filimonas lacunae</name>
    <dbReference type="NCBI Taxonomy" id="477680"/>
    <lineage>
        <taxon>Bacteria</taxon>
        <taxon>Pseudomonadati</taxon>
        <taxon>Bacteroidota</taxon>
        <taxon>Chitinophagia</taxon>
        <taxon>Chitinophagales</taxon>
        <taxon>Chitinophagaceae</taxon>
        <taxon>Filimonas</taxon>
    </lineage>
</organism>
<dbReference type="PANTHER" id="PTHR41386:SF1">
    <property type="entry name" value="MEMBRANE PROTEIN"/>
    <property type="match status" value="1"/>
</dbReference>
<dbReference type="OrthoDB" id="9795736at2"/>
<keyword evidence="1" id="KW-0472">Membrane</keyword>
<evidence type="ECO:0000313" key="2">
    <source>
        <dbReference type="EMBL" id="SIT25259.1"/>
    </source>
</evidence>
<dbReference type="PANTHER" id="PTHR41386">
    <property type="entry name" value="INTEGRAL MEMBRANE PROTEIN-RELATED"/>
    <property type="match status" value="1"/>
</dbReference>
<accession>A0A173MF33</accession>
<name>A0A173MF33_9BACT</name>
<dbReference type="AlphaFoldDB" id="A0A173MF33"/>
<protein>
    <submittedName>
        <fullName evidence="2">Uncharacterized membrane protein</fullName>
    </submittedName>
</protein>
<reference evidence="3" key="1">
    <citation type="submission" date="2017-01" db="EMBL/GenBank/DDBJ databases">
        <authorList>
            <person name="Varghese N."/>
            <person name="Submissions S."/>
        </authorList>
    </citation>
    <scope>NUCLEOTIDE SEQUENCE [LARGE SCALE GENOMIC DNA]</scope>
    <source>
        <strain evidence="3">DSM 21054</strain>
    </source>
</reference>
<evidence type="ECO:0000256" key="1">
    <source>
        <dbReference type="SAM" id="Phobius"/>
    </source>
</evidence>
<proteinExistence type="predicted"/>
<dbReference type="KEGG" id="fln:FLA_2220"/>
<dbReference type="EMBL" id="FTOR01000006">
    <property type="protein sequence ID" value="SIT25259.1"/>
    <property type="molecule type" value="Genomic_DNA"/>
</dbReference>
<sequence>MEKKLCAISGKLLPAHEMVNAALLRKNLVEFIQQEVPGFTEHSWLHRDSLHQYRKKYLEHIIDNEMGELNKVEQQVVEAIENQELVADSLTVSSEEQSTYGQRLADKVAAFGGSWTFIITFAVILLAWITLNSLLLLNKGFDPYPYILLNLILSCLAALQAPVIMMSQNRQEAKDRQRNEYDYKVNLKAELEIRLLHEKIDHLMLYQNQKILELQQMQMDYLEEMAESTRKRPHQ</sequence>
<feature type="transmembrane region" description="Helical" evidence="1">
    <location>
        <begin position="108"/>
        <end position="131"/>
    </location>
</feature>
<dbReference type="Pfam" id="PF06210">
    <property type="entry name" value="DUF1003"/>
    <property type="match status" value="1"/>
</dbReference>
<gene>
    <name evidence="2" type="ORF">SAMN05421788_106271</name>
</gene>
<dbReference type="Proteomes" id="UP000186917">
    <property type="component" value="Unassembled WGS sequence"/>
</dbReference>
<keyword evidence="1" id="KW-0812">Transmembrane</keyword>
<feature type="transmembrane region" description="Helical" evidence="1">
    <location>
        <begin position="143"/>
        <end position="166"/>
    </location>
</feature>
<dbReference type="InterPro" id="IPR010406">
    <property type="entry name" value="DUF1003"/>
</dbReference>
<keyword evidence="3" id="KW-1185">Reference proteome</keyword>
<evidence type="ECO:0000313" key="3">
    <source>
        <dbReference type="Proteomes" id="UP000186917"/>
    </source>
</evidence>
<keyword evidence="1" id="KW-1133">Transmembrane helix</keyword>
<dbReference type="RefSeq" id="WP_076380609.1">
    <property type="nucleotide sequence ID" value="NZ_AP017422.1"/>
</dbReference>